<feature type="domain" description="Apple" evidence="5">
    <location>
        <begin position="20"/>
        <end position="87"/>
    </location>
</feature>
<dbReference type="GO" id="GO:0005576">
    <property type="term" value="C:extracellular region"/>
    <property type="evidence" value="ECO:0007669"/>
    <property type="project" value="InterPro"/>
</dbReference>
<keyword evidence="2" id="KW-1015">Disulfide bond</keyword>
<evidence type="ECO:0000313" key="8">
    <source>
        <dbReference type="EMBL" id="VFT91905.1"/>
    </source>
</evidence>
<feature type="compositionally biased region" description="Acidic residues" evidence="3">
    <location>
        <begin position="91"/>
        <end position="120"/>
    </location>
</feature>
<dbReference type="AlphaFoldDB" id="A0A485L3L7"/>
<dbReference type="Gene3D" id="2.80.10.50">
    <property type="match status" value="1"/>
</dbReference>
<dbReference type="SMART" id="SM00458">
    <property type="entry name" value="RICIN"/>
    <property type="match status" value="1"/>
</dbReference>
<dbReference type="InterPro" id="IPR003609">
    <property type="entry name" value="Pan_app"/>
</dbReference>
<evidence type="ECO:0000256" key="1">
    <source>
        <dbReference type="ARBA" id="ARBA00022737"/>
    </source>
</evidence>
<name>A0A485L3L7_9STRA</name>
<evidence type="ECO:0000313" key="9">
    <source>
        <dbReference type="Proteomes" id="UP000332933"/>
    </source>
</evidence>
<feature type="compositionally biased region" description="Pro residues" evidence="3">
    <location>
        <begin position="150"/>
        <end position="171"/>
    </location>
</feature>
<dbReference type="EMBL" id="VJMH01005621">
    <property type="protein sequence ID" value="KAF0693994.1"/>
    <property type="molecule type" value="Genomic_DNA"/>
</dbReference>
<dbReference type="Gene3D" id="3.50.4.10">
    <property type="entry name" value="Hepatocyte Growth Factor"/>
    <property type="match status" value="1"/>
</dbReference>
<keyword evidence="1" id="KW-0677">Repeat</keyword>
<feature type="region of interest" description="Disordered" evidence="3">
    <location>
        <begin position="85"/>
        <end position="195"/>
    </location>
</feature>
<dbReference type="Proteomes" id="UP000332933">
    <property type="component" value="Unassembled WGS sequence"/>
</dbReference>
<evidence type="ECO:0000256" key="2">
    <source>
        <dbReference type="ARBA" id="ARBA00023157"/>
    </source>
</evidence>
<dbReference type="SMART" id="SM00223">
    <property type="entry name" value="APPLE"/>
    <property type="match status" value="1"/>
</dbReference>
<dbReference type="Pfam" id="PF14295">
    <property type="entry name" value="PAN_4"/>
    <property type="match status" value="1"/>
</dbReference>
<organism evidence="8 9">
    <name type="scientific">Aphanomyces stellatus</name>
    <dbReference type="NCBI Taxonomy" id="120398"/>
    <lineage>
        <taxon>Eukaryota</taxon>
        <taxon>Sar</taxon>
        <taxon>Stramenopiles</taxon>
        <taxon>Oomycota</taxon>
        <taxon>Saprolegniomycetes</taxon>
        <taxon>Saprolegniales</taxon>
        <taxon>Verrucalvaceae</taxon>
        <taxon>Aphanomyces</taxon>
    </lineage>
</organism>
<dbReference type="InterPro" id="IPR000772">
    <property type="entry name" value="Ricin_B_lectin"/>
</dbReference>
<gene>
    <name evidence="8" type="primary">Aste57867_15092</name>
    <name evidence="7" type="ORF">As57867_015036</name>
    <name evidence="8" type="ORF">ASTE57867_15092</name>
</gene>
<evidence type="ECO:0000313" key="7">
    <source>
        <dbReference type="EMBL" id="KAF0693994.1"/>
    </source>
</evidence>
<dbReference type="PROSITE" id="PS50231">
    <property type="entry name" value="RICIN_B_LECTIN"/>
    <property type="match status" value="2"/>
</dbReference>
<feature type="compositionally biased region" description="Acidic residues" evidence="3">
    <location>
        <begin position="127"/>
        <end position="148"/>
    </location>
</feature>
<dbReference type="SUPFAM" id="SSF50370">
    <property type="entry name" value="Ricin B-like lectins"/>
    <property type="match status" value="2"/>
</dbReference>
<feature type="domain" description="Ricin B lectin" evidence="6">
    <location>
        <begin position="173"/>
        <end position="292"/>
    </location>
</feature>
<evidence type="ECO:0000256" key="4">
    <source>
        <dbReference type="SAM" id="SignalP"/>
    </source>
</evidence>
<evidence type="ECO:0000259" key="6">
    <source>
        <dbReference type="SMART" id="SM00458"/>
    </source>
</evidence>
<dbReference type="GO" id="GO:0006508">
    <property type="term" value="P:proteolysis"/>
    <property type="evidence" value="ECO:0007669"/>
    <property type="project" value="InterPro"/>
</dbReference>
<evidence type="ECO:0000256" key="3">
    <source>
        <dbReference type="SAM" id="MobiDB-lite"/>
    </source>
</evidence>
<reference evidence="7" key="2">
    <citation type="submission" date="2019-06" db="EMBL/GenBank/DDBJ databases">
        <title>Genomics analysis of Aphanomyces spp. identifies a new class of oomycete effector associated with host adaptation.</title>
        <authorList>
            <person name="Gaulin E."/>
        </authorList>
    </citation>
    <scope>NUCLEOTIDE SEQUENCE</scope>
    <source>
        <strain evidence="7">CBS 578.67</strain>
    </source>
</reference>
<keyword evidence="4" id="KW-0732">Signal</keyword>
<protein>
    <submittedName>
        <fullName evidence="8">Aste57867_15092 protein</fullName>
    </submittedName>
</protein>
<feature type="signal peptide" evidence="4">
    <location>
        <begin position="1"/>
        <end position="17"/>
    </location>
</feature>
<reference evidence="8 9" key="1">
    <citation type="submission" date="2019-03" db="EMBL/GenBank/DDBJ databases">
        <authorList>
            <person name="Gaulin E."/>
            <person name="Dumas B."/>
        </authorList>
    </citation>
    <scope>NUCLEOTIDE SEQUENCE [LARGE SCALE GENOMIC DNA]</scope>
    <source>
        <strain evidence="8">CBS 568.67</strain>
    </source>
</reference>
<keyword evidence="9" id="KW-1185">Reference proteome</keyword>
<sequence>MVSVRILVASVTAAAWAQQCTLLDTDVNYIGNDIGSTQQEDPAACCDDCQANSGCKVYTWVDGVCYLKSEQGESNQVSGAISGVLSTQSDPIDEPTDAPSDDPTDSPSDDPTDSPSDDPTDAPSDNPSDEPSDEPSSDPTEEPTEEPTEAPTPVPSTPAPVPTPAPTPQQPTSPIKLGASGTDCLEAPGGVLESGSRPFRTACDGSPAQQWIWTKSQALYNGATKMCLDSSPFEGDAPVYLSKCTLGWTQTWQVQSNSSLGHPTKTKCLTADATSWLKDCRAGDDSQVVDMSHVTPAAPLAPGFEGLVVRDTLCLEYNISTNIVATARCDRANRKQMWSWNSDAKELKNTNTVFNWLVWGHNIVHKTKPDNCLGFGDSIPAVGQSPELVMCNPSDDSQSFSFVNFS</sequence>
<dbReference type="CDD" id="cd01100">
    <property type="entry name" value="APPLE_Factor_XI_like"/>
    <property type="match status" value="1"/>
</dbReference>
<dbReference type="EMBL" id="CAADRA010005642">
    <property type="protein sequence ID" value="VFT91905.1"/>
    <property type="molecule type" value="Genomic_DNA"/>
</dbReference>
<proteinExistence type="predicted"/>
<dbReference type="OrthoDB" id="160645at2759"/>
<feature type="chain" id="PRO_5036355527" evidence="4">
    <location>
        <begin position="18"/>
        <end position="406"/>
    </location>
</feature>
<evidence type="ECO:0000259" key="5">
    <source>
        <dbReference type="SMART" id="SM00223"/>
    </source>
</evidence>
<accession>A0A485L3L7</accession>
<dbReference type="Pfam" id="PF00652">
    <property type="entry name" value="Ricin_B_lectin"/>
    <property type="match status" value="1"/>
</dbReference>
<dbReference type="InterPro" id="IPR035992">
    <property type="entry name" value="Ricin_B-like_lectins"/>
</dbReference>
<dbReference type="InterPro" id="IPR000177">
    <property type="entry name" value="Apple"/>
</dbReference>
<dbReference type="SUPFAM" id="SSF57414">
    <property type="entry name" value="Hairpin loop containing domain-like"/>
    <property type="match status" value="1"/>
</dbReference>